<feature type="chain" id="PRO_5046698911" evidence="1">
    <location>
        <begin position="18"/>
        <end position="126"/>
    </location>
</feature>
<keyword evidence="3" id="KW-1185">Reference proteome</keyword>
<dbReference type="Proteomes" id="UP001472677">
    <property type="component" value="Unassembled WGS sequence"/>
</dbReference>
<comment type="caution">
    <text evidence="2">The sequence shown here is derived from an EMBL/GenBank/DDBJ whole genome shotgun (WGS) entry which is preliminary data.</text>
</comment>
<protein>
    <submittedName>
        <fullName evidence="2">Uncharacterized protein</fullName>
    </submittedName>
</protein>
<proteinExistence type="predicted"/>
<gene>
    <name evidence="2" type="ORF">V6N12_012876</name>
</gene>
<name>A0ABR2EFN9_9ROSI</name>
<dbReference type="EMBL" id="JBBPBM010000014">
    <property type="protein sequence ID" value="KAK8560073.1"/>
    <property type="molecule type" value="Genomic_DNA"/>
</dbReference>
<organism evidence="2 3">
    <name type="scientific">Hibiscus sabdariffa</name>
    <name type="common">roselle</name>
    <dbReference type="NCBI Taxonomy" id="183260"/>
    <lineage>
        <taxon>Eukaryota</taxon>
        <taxon>Viridiplantae</taxon>
        <taxon>Streptophyta</taxon>
        <taxon>Embryophyta</taxon>
        <taxon>Tracheophyta</taxon>
        <taxon>Spermatophyta</taxon>
        <taxon>Magnoliopsida</taxon>
        <taxon>eudicotyledons</taxon>
        <taxon>Gunneridae</taxon>
        <taxon>Pentapetalae</taxon>
        <taxon>rosids</taxon>
        <taxon>malvids</taxon>
        <taxon>Malvales</taxon>
        <taxon>Malvaceae</taxon>
        <taxon>Malvoideae</taxon>
        <taxon>Hibiscus</taxon>
    </lineage>
</organism>
<feature type="signal peptide" evidence="1">
    <location>
        <begin position="1"/>
        <end position="17"/>
    </location>
</feature>
<keyword evidence="1" id="KW-0732">Signal</keyword>
<evidence type="ECO:0000256" key="1">
    <source>
        <dbReference type="SAM" id="SignalP"/>
    </source>
</evidence>
<evidence type="ECO:0000313" key="2">
    <source>
        <dbReference type="EMBL" id="KAK8560073.1"/>
    </source>
</evidence>
<sequence>MHLSAVWPFTLFGSGAAVSNDRSGWCLVGPYQWPLPALNWLRLTLFLAPEIGASLGPYAATMLAPACALSNPLWLPSSKPPWACMPLVACPRLAVAVHAPQPHVPVCMPETRTTAARPPGPLRRLD</sequence>
<evidence type="ECO:0000313" key="3">
    <source>
        <dbReference type="Proteomes" id="UP001472677"/>
    </source>
</evidence>
<accession>A0ABR2EFN9</accession>
<reference evidence="2 3" key="1">
    <citation type="journal article" date="2024" name="G3 (Bethesda)">
        <title>Genome assembly of Hibiscus sabdariffa L. provides insights into metabolisms of medicinal natural products.</title>
        <authorList>
            <person name="Kim T."/>
        </authorList>
    </citation>
    <scope>NUCLEOTIDE SEQUENCE [LARGE SCALE GENOMIC DNA]</scope>
    <source>
        <strain evidence="2">TK-2024</strain>
        <tissue evidence="2">Old leaves</tissue>
    </source>
</reference>